<name>A0A9P1G0C1_9DINO</name>
<accession>A0A9P1G0C1</accession>
<dbReference type="EMBL" id="CAMXCT020001761">
    <property type="protein sequence ID" value="CAL1146187.1"/>
    <property type="molecule type" value="Genomic_DNA"/>
</dbReference>
<evidence type="ECO:0000313" key="5">
    <source>
        <dbReference type="Proteomes" id="UP001152797"/>
    </source>
</evidence>
<dbReference type="PROSITE" id="PS50103">
    <property type="entry name" value="ZF_C3H1"/>
    <property type="match status" value="1"/>
</dbReference>
<feature type="domain" description="C3H1-type" evidence="2">
    <location>
        <begin position="11"/>
        <end position="33"/>
    </location>
</feature>
<evidence type="ECO:0000259" key="2">
    <source>
        <dbReference type="PROSITE" id="PS50103"/>
    </source>
</evidence>
<feature type="zinc finger region" description="C3H1-type" evidence="1">
    <location>
        <begin position="11"/>
        <end position="33"/>
    </location>
</feature>
<proteinExistence type="predicted"/>
<dbReference type="Proteomes" id="UP001152797">
    <property type="component" value="Unassembled WGS sequence"/>
</dbReference>
<dbReference type="PROSITE" id="PS51257">
    <property type="entry name" value="PROKAR_LIPOPROTEIN"/>
    <property type="match status" value="1"/>
</dbReference>
<protein>
    <recommendedName>
        <fullName evidence="2">C3H1-type domain-containing protein</fullName>
    </recommendedName>
</protein>
<evidence type="ECO:0000313" key="4">
    <source>
        <dbReference type="EMBL" id="CAL1146187.1"/>
    </source>
</evidence>
<sequence length="116" mass="13089">MAEHSRLPCNQCLFFTSAGCKRGDACAFCHHLVAPQAAPSRPRKHKRDAMRQRIWSLLEQLDVEKQEPQEIVYQLQIEIQGTYFRRVAQGAVDSLVEVEPKQVTQGSCGALDCFSV</sequence>
<dbReference type="AlphaFoldDB" id="A0A9P1G0C1"/>
<dbReference type="EMBL" id="CAMXCT030001761">
    <property type="protein sequence ID" value="CAL4780124.1"/>
    <property type="molecule type" value="Genomic_DNA"/>
</dbReference>
<keyword evidence="1" id="KW-0862">Zinc</keyword>
<gene>
    <name evidence="3" type="ORF">C1SCF055_LOCUS19608</name>
</gene>
<evidence type="ECO:0000256" key="1">
    <source>
        <dbReference type="PROSITE-ProRule" id="PRU00723"/>
    </source>
</evidence>
<dbReference type="EMBL" id="CAMXCT010001761">
    <property type="protein sequence ID" value="CAI3992812.1"/>
    <property type="molecule type" value="Genomic_DNA"/>
</dbReference>
<keyword evidence="1" id="KW-0863">Zinc-finger</keyword>
<dbReference type="GO" id="GO:0008270">
    <property type="term" value="F:zinc ion binding"/>
    <property type="evidence" value="ECO:0007669"/>
    <property type="project" value="UniProtKB-KW"/>
</dbReference>
<comment type="caution">
    <text evidence="3">The sequence shown here is derived from an EMBL/GenBank/DDBJ whole genome shotgun (WGS) entry which is preliminary data.</text>
</comment>
<dbReference type="InterPro" id="IPR000571">
    <property type="entry name" value="Znf_CCCH"/>
</dbReference>
<evidence type="ECO:0000313" key="3">
    <source>
        <dbReference type="EMBL" id="CAI3992812.1"/>
    </source>
</evidence>
<reference evidence="3" key="1">
    <citation type="submission" date="2022-10" db="EMBL/GenBank/DDBJ databases">
        <authorList>
            <person name="Chen Y."/>
            <person name="Dougan E. K."/>
            <person name="Chan C."/>
            <person name="Rhodes N."/>
            <person name="Thang M."/>
        </authorList>
    </citation>
    <scope>NUCLEOTIDE SEQUENCE</scope>
</reference>
<reference evidence="4" key="2">
    <citation type="submission" date="2024-04" db="EMBL/GenBank/DDBJ databases">
        <authorList>
            <person name="Chen Y."/>
            <person name="Shah S."/>
            <person name="Dougan E. K."/>
            <person name="Thang M."/>
            <person name="Chan C."/>
        </authorList>
    </citation>
    <scope>NUCLEOTIDE SEQUENCE [LARGE SCALE GENOMIC DNA]</scope>
</reference>
<organism evidence="3">
    <name type="scientific">Cladocopium goreaui</name>
    <dbReference type="NCBI Taxonomy" id="2562237"/>
    <lineage>
        <taxon>Eukaryota</taxon>
        <taxon>Sar</taxon>
        <taxon>Alveolata</taxon>
        <taxon>Dinophyceae</taxon>
        <taxon>Suessiales</taxon>
        <taxon>Symbiodiniaceae</taxon>
        <taxon>Cladocopium</taxon>
    </lineage>
</organism>
<keyword evidence="5" id="KW-1185">Reference proteome</keyword>
<keyword evidence="1" id="KW-0479">Metal-binding</keyword>